<evidence type="ECO:0000256" key="14">
    <source>
        <dbReference type="ARBA" id="ARBA00037992"/>
    </source>
</evidence>
<dbReference type="InterPro" id="IPR001841">
    <property type="entry name" value="Znf_RING"/>
</dbReference>
<feature type="compositionally biased region" description="Basic and acidic residues" evidence="17">
    <location>
        <begin position="564"/>
        <end position="576"/>
    </location>
</feature>
<keyword evidence="9" id="KW-0805">Transcription regulation</keyword>
<dbReference type="GO" id="GO:0005634">
    <property type="term" value="C:nucleus"/>
    <property type="evidence" value="ECO:0007669"/>
    <property type="project" value="UniProtKB-SubCell"/>
</dbReference>
<evidence type="ECO:0000256" key="15">
    <source>
        <dbReference type="PROSITE-ProRule" id="PRU00175"/>
    </source>
</evidence>
<evidence type="ECO:0000256" key="18">
    <source>
        <dbReference type="SAM" id="Phobius"/>
    </source>
</evidence>
<dbReference type="Gene3D" id="3.30.40.10">
    <property type="entry name" value="Zinc/RING finger domain, C3HC4 (zinc finger)"/>
    <property type="match status" value="1"/>
</dbReference>
<accession>A0A1I7V7B0</accession>
<evidence type="ECO:0000313" key="22">
    <source>
        <dbReference type="WBParaSite" id="EN70_10667"/>
    </source>
</evidence>
<dbReference type="STRING" id="7209.A0A1I7V7B0"/>
<evidence type="ECO:0000256" key="2">
    <source>
        <dbReference type="ARBA" id="ARBA00022448"/>
    </source>
</evidence>
<keyword evidence="11" id="KW-0804">Transcription</keyword>
<feature type="compositionally biased region" description="Polar residues" evidence="17">
    <location>
        <begin position="1140"/>
        <end position="1152"/>
    </location>
</feature>
<dbReference type="FunFam" id="3.30.40.10:FF:000429">
    <property type="entry name" value="E3 ubiquitin-protein ligase RNF13"/>
    <property type="match status" value="1"/>
</dbReference>
<keyword evidence="5 15" id="KW-0479">Metal-binding</keyword>
<dbReference type="Proteomes" id="UP000095285">
    <property type="component" value="Unassembled WGS sequence"/>
</dbReference>
<dbReference type="InterPro" id="IPR035441">
    <property type="entry name" value="TFIIS/LEDGF_dom_sf"/>
</dbReference>
<evidence type="ECO:0000256" key="4">
    <source>
        <dbReference type="ARBA" id="ARBA00022692"/>
    </source>
</evidence>
<feature type="domain" description="RING-type" evidence="19">
    <location>
        <begin position="847"/>
        <end position="889"/>
    </location>
</feature>
<feature type="compositionally biased region" description="Acidic residues" evidence="17">
    <location>
        <begin position="44"/>
        <end position="54"/>
    </location>
</feature>
<feature type="region of interest" description="Disordered" evidence="17">
    <location>
        <begin position="543"/>
        <end position="592"/>
    </location>
</feature>
<dbReference type="SUPFAM" id="SSF57850">
    <property type="entry name" value="RING/U-box"/>
    <property type="match status" value="1"/>
</dbReference>
<reference evidence="21" key="1">
    <citation type="submission" date="2012-04" db="EMBL/GenBank/DDBJ databases">
        <title>The Genome Sequence of Loa loa.</title>
        <authorList>
            <consortium name="The Broad Institute Genome Sequencing Platform"/>
            <consortium name="Broad Institute Genome Sequencing Center for Infectious Disease"/>
            <person name="Nutman T.B."/>
            <person name="Fink D.L."/>
            <person name="Russ C."/>
            <person name="Young S."/>
            <person name="Zeng Q."/>
            <person name="Gargeya S."/>
            <person name="Alvarado L."/>
            <person name="Berlin A."/>
            <person name="Chapman S.B."/>
            <person name="Chen Z."/>
            <person name="Freedman E."/>
            <person name="Gellesch M."/>
            <person name="Goldberg J."/>
            <person name="Griggs A."/>
            <person name="Gujja S."/>
            <person name="Heilman E.R."/>
            <person name="Heiman D."/>
            <person name="Howarth C."/>
            <person name="Mehta T."/>
            <person name="Neiman D."/>
            <person name="Pearson M."/>
            <person name="Roberts A."/>
            <person name="Saif S."/>
            <person name="Shea T."/>
            <person name="Shenoy N."/>
            <person name="Sisk P."/>
            <person name="Stolte C."/>
            <person name="Sykes S."/>
            <person name="White J."/>
            <person name="Yandava C."/>
            <person name="Haas B."/>
            <person name="Henn M.R."/>
            <person name="Nusbaum C."/>
            <person name="Birren B."/>
        </authorList>
    </citation>
    <scope>NUCLEOTIDE SEQUENCE [LARGE SCALE GENOMIC DNA]</scope>
</reference>
<evidence type="ECO:0000259" key="20">
    <source>
        <dbReference type="PROSITE" id="PS51319"/>
    </source>
</evidence>
<keyword evidence="3" id="KW-0507">mRNA processing</keyword>
<keyword evidence="2" id="KW-0813">Transport</keyword>
<keyword evidence="4 18" id="KW-0812">Transmembrane</keyword>
<evidence type="ECO:0000256" key="11">
    <source>
        <dbReference type="ARBA" id="ARBA00023163"/>
    </source>
</evidence>
<dbReference type="Gene3D" id="3.50.30.30">
    <property type="match status" value="1"/>
</dbReference>
<evidence type="ECO:0000256" key="17">
    <source>
        <dbReference type="SAM" id="MobiDB-lite"/>
    </source>
</evidence>
<keyword evidence="5 15" id="KW-0863">Zinc-finger</keyword>
<dbReference type="Pfam" id="PF08711">
    <property type="entry name" value="Med26"/>
    <property type="match status" value="1"/>
</dbReference>
<dbReference type="GO" id="GO:0008380">
    <property type="term" value="P:RNA splicing"/>
    <property type="evidence" value="ECO:0007669"/>
    <property type="project" value="UniProtKB-KW"/>
</dbReference>
<dbReference type="InterPro" id="IPR003137">
    <property type="entry name" value="PA_domain"/>
</dbReference>
<keyword evidence="21" id="KW-1185">Reference proteome</keyword>
<dbReference type="SMART" id="SM00184">
    <property type="entry name" value="RING"/>
    <property type="match status" value="1"/>
</dbReference>
<feature type="domain" description="TFIIS N-terminal" evidence="20">
    <location>
        <begin position="450"/>
        <end position="528"/>
    </location>
</feature>
<evidence type="ECO:0000256" key="12">
    <source>
        <dbReference type="ARBA" id="ARBA00023187"/>
    </source>
</evidence>
<feature type="compositionally biased region" description="Polar residues" evidence="17">
    <location>
        <begin position="910"/>
        <end position="920"/>
    </location>
</feature>
<proteinExistence type="inferred from homology"/>
<feature type="compositionally biased region" description="Basic and acidic residues" evidence="17">
    <location>
        <begin position="289"/>
        <end position="303"/>
    </location>
</feature>
<evidence type="ECO:0000259" key="19">
    <source>
        <dbReference type="PROSITE" id="PS50089"/>
    </source>
</evidence>
<dbReference type="Pfam" id="PF02225">
    <property type="entry name" value="PA"/>
    <property type="match status" value="1"/>
</dbReference>
<feature type="compositionally biased region" description="Basic and acidic residues" evidence="17">
    <location>
        <begin position="204"/>
        <end position="226"/>
    </location>
</feature>
<evidence type="ECO:0000256" key="9">
    <source>
        <dbReference type="ARBA" id="ARBA00023015"/>
    </source>
</evidence>
<dbReference type="PANTHER" id="PTHR46010:SF1">
    <property type="entry name" value="PROTEIN IWS1 HOMOLOG"/>
    <property type="match status" value="1"/>
</dbReference>
<feature type="region of interest" description="Disordered" evidence="17">
    <location>
        <begin position="605"/>
        <end position="633"/>
    </location>
</feature>
<dbReference type="GO" id="GO:0006397">
    <property type="term" value="P:mRNA processing"/>
    <property type="evidence" value="ECO:0007669"/>
    <property type="project" value="UniProtKB-KW"/>
</dbReference>
<keyword evidence="6" id="KW-0509">mRNA transport</keyword>
<evidence type="ECO:0000256" key="1">
    <source>
        <dbReference type="ARBA" id="ARBA00004370"/>
    </source>
</evidence>
<feature type="compositionally biased region" description="Acidic residues" evidence="17">
    <location>
        <begin position="170"/>
        <end position="183"/>
    </location>
</feature>
<keyword evidence="7" id="KW-0862">Zinc</keyword>
<dbReference type="PANTHER" id="PTHR46010">
    <property type="entry name" value="PROTEIN IWS1 HOMOLOG"/>
    <property type="match status" value="1"/>
</dbReference>
<reference evidence="22" key="2">
    <citation type="submission" date="2016-11" db="UniProtKB">
        <authorList>
            <consortium name="WormBaseParasite"/>
        </authorList>
    </citation>
    <scope>IDENTIFICATION</scope>
</reference>
<comment type="subcellular location">
    <subcellularLocation>
        <location evidence="1">Membrane</location>
    </subcellularLocation>
    <subcellularLocation>
        <location evidence="16">Nucleus</location>
    </subcellularLocation>
</comment>
<evidence type="ECO:0000256" key="13">
    <source>
        <dbReference type="ARBA" id="ARBA00023242"/>
    </source>
</evidence>
<dbReference type="AlphaFoldDB" id="A0A1I7V7B0"/>
<keyword evidence="8 18" id="KW-1133">Transmembrane helix</keyword>
<evidence type="ECO:0000256" key="16">
    <source>
        <dbReference type="PROSITE-ProRule" id="PRU00649"/>
    </source>
</evidence>
<dbReference type="Gene3D" id="1.20.930.10">
    <property type="entry name" value="Conserved domain common to transcription factors TFIIS, elongin A, CRSP70"/>
    <property type="match status" value="1"/>
</dbReference>
<feature type="transmembrane region" description="Helical" evidence="18">
    <location>
        <begin position="790"/>
        <end position="814"/>
    </location>
</feature>
<dbReference type="eggNOG" id="KOG4628">
    <property type="taxonomic scope" value="Eukaryota"/>
</dbReference>
<feature type="compositionally biased region" description="Basic and acidic residues" evidence="17">
    <location>
        <begin position="236"/>
        <end position="250"/>
    </location>
</feature>
<dbReference type="GO" id="GO:0016973">
    <property type="term" value="P:poly(A)+ mRNA export from nucleus"/>
    <property type="evidence" value="ECO:0007669"/>
    <property type="project" value="TreeGrafter"/>
</dbReference>
<feature type="compositionally biased region" description="Polar residues" evidence="17">
    <location>
        <begin position="20"/>
        <end position="39"/>
    </location>
</feature>
<feature type="region of interest" description="Disordered" evidence="17">
    <location>
        <begin position="140"/>
        <end position="358"/>
    </location>
</feature>
<evidence type="ECO:0000256" key="5">
    <source>
        <dbReference type="ARBA" id="ARBA00022771"/>
    </source>
</evidence>
<feature type="compositionally biased region" description="Acidic residues" evidence="17">
    <location>
        <begin position="1"/>
        <end position="11"/>
    </location>
</feature>
<evidence type="ECO:0000256" key="3">
    <source>
        <dbReference type="ARBA" id="ARBA00022664"/>
    </source>
</evidence>
<dbReference type="FunFam" id="1.20.930.10:FF:000001">
    <property type="entry name" value="IWS1, SUPT6H interacting protein"/>
    <property type="match status" value="1"/>
</dbReference>
<dbReference type="Pfam" id="PF13639">
    <property type="entry name" value="zf-RING_2"/>
    <property type="match status" value="1"/>
</dbReference>
<keyword evidence="10 18" id="KW-0472">Membrane</keyword>
<evidence type="ECO:0000313" key="21">
    <source>
        <dbReference type="Proteomes" id="UP000095285"/>
    </source>
</evidence>
<dbReference type="GO" id="GO:0016020">
    <property type="term" value="C:membrane"/>
    <property type="evidence" value="ECO:0007669"/>
    <property type="project" value="UniProtKB-SubCell"/>
</dbReference>
<feature type="compositionally biased region" description="Basic and acidic residues" evidence="17">
    <location>
        <begin position="615"/>
        <end position="629"/>
    </location>
</feature>
<protein>
    <submittedName>
        <fullName evidence="22">TFIIS N-terminal domain-containing protein</fullName>
    </submittedName>
</protein>
<dbReference type="InterPro" id="IPR017923">
    <property type="entry name" value="TFIIS_N"/>
</dbReference>
<feature type="compositionally biased region" description="Acidic residues" evidence="17">
    <location>
        <begin position="251"/>
        <end position="260"/>
    </location>
</feature>
<dbReference type="InterPro" id="IPR051037">
    <property type="entry name" value="RNAPII_TF_IWS1"/>
</dbReference>
<organism evidence="21 22">
    <name type="scientific">Loa loa</name>
    <name type="common">Eye worm</name>
    <name type="synonym">Filaria loa</name>
    <dbReference type="NCBI Taxonomy" id="7209"/>
    <lineage>
        <taxon>Eukaryota</taxon>
        <taxon>Metazoa</taxon>
        <taxon>Ecdysozoa</taxon>
        <taxon>Nematoda</taxon>
        <taxon>Chromadorea</taxon>
        <taxon>Rhabditida</taxon>
        <taxon>Spirurina</taxon>
        <taxon>Spiruromorpha</taxon>
        <taxon>Filarioidea</taxon>
        <taxon>Onchocercidae</taxon>
        <taxon>Loa</taxon>
    </lineage>
</organism>
<sequence>MLQMAELEEGDIAEHGSGSFEVNQDGNDSTPISPVQSNYMAELDGGDIDQDGDDITPLSPIQSGYMAQLDGGDIDQDGDDSTPLSPIQSGYMAELEEDDIAEHGSENFEANQDGNDSTPVSPVQSGYMAELEGDIAEYGSKNFEVNQDGDDNIALSPIQSGYPVAQTCNNEDDSKDVTNDDGEKDSSSSYSHFSSHEIEEEMKEENALDHDENLEHYSETKEKNDDDLVNPTNKGNETEKVDASHGRERDDNDSDRDEDIQAGPSKARRIMLSSDEEDNIDTAPAATKSRGDSESEGDGEHAEVGVGELMTNIFGEDSDDEKDDEDAIQAQYRAEGNGPEGDDDEPRYVRDENDEDDGRVWDFDTMMREKKAERRRPRRRRRDGSIDVGGAYDDQIKMLIDAMKAAAKDDRHSNMERRPALQKRKMLPHVKAMLIKHDLMEAVIDNGMMNVISEWLAPLPDKSLPALEIRTDLLKILQDFSRLEPGTLKQSGLGRAVMLLYKHPRETKENKTLAARLISDWARPIFQLDTDFRSMTKDERVQRDYAQLPEAKRRRLDAGSESSDAEKEISEPRPGDKGFIMRARVPRPSQRDYVVRPKSNVEGQFRGATKNRSNSRFDRTQREFKERTKQQRTQRAVAWEPRPDGFQAVLQCDATGADFGGEIPMLGFSANETGCAYFTTPEDSCQDTFNNRTGCINYYAVVPRGNCSFSEKAYHVQKGYPDPYSALIIFNDDGHSPVPMAGSKYADRVLIPVVMVSHACMTNMMGRFSAEKGYVVAIRAIPGYYDLVKYLIPLIAVVAFCFVVLCISLAVRVCRERRHLAKKRLSKRNLKKLPVKKFRKGDAEESCAICIDDFVEGEKLRVLPCNHAYHCKCIDPWLTKVRKVCPICKRKVLSSGESDSSDSDNDGREPTSTSDSTTAYRENAPLIRNAEALASGSPSPPAQRVGLRRNMQGGRRPPLRVIITSPADTPLPSPRTGYLATTGDEIRETGSASAISNRIEAVSETLRRTLRPYYRQIVNRSLRAPWRNTTREPECASGPTVQRPFVVDNNAFDESSESLNIAERFSVVDQHNPEAVGIFPSEGIAVSERSPCLTAASSGLICADPELKIELSTDNQQIVTTNDKVYNSEPVANVSLCARHSSTPDSNSTINDSIEHGSNVGEQVLKFETASNIQQEND</sequence>
<evidence type="ECO:0000256" key="8">
    <source>
        <dbReference type="ARBA" id="ARBA00022989"/>
    </source>
</evidence>
<comment type="similarity">
    <text evidence="14">Belongs to the IWS1 family.</text>
</comment>
<dbReference type="CDD" id="cd16796">
    <property type="entry name" value="RING-H2_RNF13"/>
    <property type="match status" value="1"/>
</dbReference>
<evidence type="ECO:0000256" key="7">
    <source>
        <dbReference type="ARBA" id="ARBA00022833"/>
    </source>
</evidence>
<evidence type="ECO:0000256" key="6">
    <source>
        <dbReference type="ARBA" id="ARBA00022816"/>
    </source>
</evidence>
<keyword evidence="12" id="KW-0508">mRNA splicing</keyword>
<feature type="compositionally biased region" description="Acidic residues" evidence="17">
    <location>
        <begin position="316"/>
        <end position="327"/>
    </location>
</feature>
<feature type="region of interest" description="Disordered" evidence="17">
    <location>
        <begin position="1140"/>
        <end position="1159"/>
    </location>
</feature>
<dbReference type="PROSITE" id="PS50089">
    <property type="entry name" value="ZF_RING_2"/>
    <property type="match status" value="1"/>
</dbReference>
<dbReference type="WBParaSite" id="EN70_10667">
    <property type="protein sequence ID" value="EN70_10667"/>
    <property type="gene ID" value="EN70_10667"/>
</dbReference>
<keyword evidence="13 16" id="KW-0539">Nucleus</keyword>
<feature type="region of interest" description="Disordered" evidence="17">
    <location>
        <begin position="1"/>
        <end position="87"/>
    </location>
</feature>
<dbReference type="PROSITE" id="PS51319">
    <property type="entry name" value="TFIIS_N"/>
    <property type="match status" value="1"/>
</dbReference>
<dbReference type="GO" id="GO:0008270">
    <property type="term" value="F:zinc ion binding"/>
    <property type="evidence" value="ECO:0007669"/>
    <property type="project" value="UniProtKB-KW"/>
</dbReference>
<feature type="region of interest" description="Disordered" evidence="17">
    <location>
        <begin position="894"/>
        <end position="954"/>
    </location>
</feature>
<name>A0A1I7V7B0_LOALO</name>
<dbReference type="InterPro" id="IPR013083">
    <property type="entry name" value="Znf_RING/FYVE/PHD"/>
</dbReference>
<evidence type="ECO:0000256" key="10">
    <source>
        <dbReference type="ARBA" id="ARBA00023136"/>
    </source>
</evidence>